<dbReference type="AlphaFoldDB" id="A0A847VDT1"/>
<evidence type="ECO:0000313" key="4">
    <source>
        <dbReference type="EMBL" id="NLZ24658.1"/>
    </source>
</evidence>
<evidence type="ECO:0000256" key="1">
    <source>
        <dbReference type="ARBA" id="ARBA00022801"/>
    </source>
</evidence>
<dbReference type="InterPro" id="IPR027417">
    <property type="entry name" value="P-loop_NTPase"/>
</dbReference>
<dbReference type="Pfam" id="PF19833">
    <property type="entry name" value="RecG_dom3_C"/>
    <property type="match status" value="1"/>
</dbReference>
<name>A0A847VDT1_9BACT</name>
<dbReference type="GO" id="GO:0003678">
    <property type="term" value="F:DNA helicase activity"/>
    <property type="evidence" value="ECO:0007669"/>
    <property type="project" value="TreeGrafter"/>
</dbReference>
<keyword evidence="1" id="KW-0378">Hydrolase</keyword>
<evidence type="ECO:0000256" key="2">
    <source>
        <dbReference type="ARBA" id="ARBA00022806"/>
    </source>
</evidence>
<keyword evidence="2 4" id="KW-0547">Nucleotide-binding</keyword>
<feature type="non-terminal residue" evidence="4">
    <location>
        <position position="1"/>
    </location>
</feature>
<dbReference type="Proteomes" id="UP000564033">
    <property type="component" value="Unassembled WGS sequence"/>
</dbReference>
<comment type="caution">
    <text evidence="4">The sequence shown here is derived from an EMBL/GenBank/DDBJ whole genome shotgun (WGS) entry which is preliminary data.</text>
</comment>
<dbReference type="PANTHER" id="PTHR47964:SF1">
    <property type="entry name" value="ATP-DEPENDENT DNA HELICASE HOMOLOG RECG, CHLOROPLASTIC"/>
    <property type="match status" value="1"/>
</dbReference>
<accession>A0A847VDT1</accession>
<dbReference type="EMBL" id="JAAZIL010000072">
    <property type="protein sequence ID" value="NLZ24658.1"/>
    <property type="molecule type" value="Genomic_DNA"/>
</dbReference>
<protein>
    <submittedName>
        <fullName evidence="4">DNA helicase RecG</fullName>
    </submittedName>
</protein>
<dbReference type="InterPro" id="IPR045562">
    <property type="entry name" value="RecG_dom3_C"/>
</dbReference>
<proteinExistence type="predicted"/>
<keyword evidence="2 4" id="KW-0067">ATP-binding</keyword>
<dbReference type="GO" id="GO:0016787">
    <property type="term" value="F:hydrolase activity"/>
    <property type="evidence" value="ECO:0007669"/>
    <property type="project" value="UniProtKB-KW"/>
</dbReference>
<sequence length="135" mass="15237">VIEVGIDIPDATIMVIEDAHRFGLAQLHQLRGRVGRGERESYCFVIPSEKEEDDGEVTKRLKYFASHPSGFDVAEYDLQRRGPGEVYGIKQSGIPQFKVATLSDIGLFKKAKLAAKRLVKDDNLNLDYIINNIFR</sequence>
<dbReference type="PANTHER" id="PTHR47964">
    <property type="entry name" value="ATP-DEPENDENT DNA HELICASE HOMOLOG RECG, CHLOROPLASTIC"/>
    <property type="match status" value="1"/>
</dbReference>
<organism evidence="4 5">
    <name type="scientific">Candidatus Dojkabacteria bacterium</name>
    <dbReference type="NCBI Taxonomy" id="2099670"/>
    <lineage>
        <taxon>Bacteria</taxon>
        <taxon>Candidatus Dojkabacteria</taxon>
    </lineage>
</organism>
<dbReference type="Gene3D" id="3.40.50.300">
    <property type="entry name" value="P-loop containing nucleotide triphosphate hydrolases"/>
    <property type="match status" value="1"/>
</dbReference>
<dbReference type="InterPro" id="IPR001650">
    <property type="entry name" value="Helicase_C-like"/>
</dbReference>
<dbReference type="GO" id="GO:0006281">
    <property type="term" value="P:DNA repair"/>
    <property type="evidence" value="ECO:0007669"/>
    <property type="project" value="InterPro"/>
</dbReference>
<dbReference type="InterPro" id="IPR047112">
    <property type="entry name" value="RecG/Mfd"/>
</dbReference>
<reference evidence="4 5" key="1">
    <citation type="journal article" date="2020" name="Biotechnol. Biofuels">
        <title>New insights from the biogas microbiome by comprehensive genome-resolved metagenomics of nearly 1600 species originating from multiple anaerobic digesters.</title>
        <authorList>
            <person name="Campanaro S."/>
            <person name="Treu L."/>
            <person name="Rodriguez-R L.M."/>
            <person name="Kovalovszki A."/>
            <person name="Ziels R.M."/>
            <person name="Maus I."/>
            <person name="Zhu X."/>
            <person name="Kougias P.G."/>
            <person name="Basile A."/>
            <person name="Luo G."/>
            <person name="Schluter A."/>
            <person name="Konstantinidis K.T."/>
            <person name="Angelidaki I."/>
        </authorList>
    </citation>
    <scope>NUCLEOTIDE SEQUENCE [LARGE SCALE GENOMIC DNA]</scope>
    <source>
        <strain evidence="4">AS19jrsBPTG_9</strain>
    </source>
</reference>
<feature type="domain" description="Helicase C-terminal" evidence="3">
    <location>
        <begin position="1"/>
        <end position="79"/>
    </location>
</feature>
<evidence type="ECO:0000313" key="5">
    <source>
        <dbReference type="Proteomes" id="UP000564033"/>
    </source>
</evidence>
<gene>
    <name evidence="4" type="ORF">GX888_02865</name>
</gene>
<keyword evidence="2 4" id="KW-0347">Helicase</keyword>
<dbReference type="PROSITE" id="PS51194">
    <property type="entry name" value="HELICASE_CTER"/>
    <property type="match status" value="1"/>
</dbReference>
<dbReference type="SUPFAM" id="SSF52540">
    <property type="entry name" value="P-loop containing nucleoside triphosphate hydrolases"/>
    <property type="match status" value="1"/>
</dbReference>
<dbReference type="Pfam" id="PF00271">
    <property type="entry name" value="Helicase_C"/>
    <property type="match status" value="1"/>
</dbReference>
<evidence type="ECO:0000259" key="3">
    <source>
        <dbReference type="PROSITE" id="PS51194"/>
    </source>
</evidence>